<dbReference type="Gene3D" id="3.40.50.2000">
    <property type="entry name" value="Glycogen Phosphorylase B"/>
    <property type="match status" value="2"/>
</dbReference>
<proteinExistence type="inferred from homology"/>
<evidence type="ECO:0000313" key="10">
    <source>
        <dbReference type="EMBL" id="CEA07236.1"/>
    </source>
</evidence>
<dbReference type="InterPro" id="IPR017814">
    <property type="entry name" value="Mycothiol_biosynthesis_MshA"/>
</dbReference>
<dbReference type="GO" id="GO:0010125">
    <property type="term" value="P:mycothiol biosynthetic process"/>
    <property type="evidence" value="ECO:0007669"/>
    <property type="project" value="UniProtKB-UniRule"/>
</dbReference>
<evidence type="ECO:0000256" key="4">
    <source>
        <dbReference type="ARBA" id="ARBA00022723"/>
    </source>
</evidence>
<feature type="domain" description="Glycosyl transferase family 1" evidence="8">
    <location>
        <begin position="203"/>
        <end position="372"/>
    </location>
</feature>
<feature type="domain" description="Glycosyltransferase subfamily 4-like N-terminal" evidence="9">
    <location>
        <begin position="18"/>
        <end position="190"/>
    </location>
</feature>
<dbReference type="EC" id="2.4.1.250" evidence="7"/>
<keyword evidence="3 10" id="KW-0808">Transferase</keyword>
<dbReference type="GO" id="GO:0046872">
    <property type="term" value="F:metal ion binding"/>
    <property type="evidence" value="ECO:0007669"/>
    <property type="project" value="UniProtKB-KW"/>
</dbReference>
<dbReference type="EMBL" id="LN483070">
    <property type="protein sequence ID" value="CEA07236.1"/>
    <property type="molecule type" value="Genomic_DNA"/>
</dbReference>
<evidence type="ECO:0000256" key="2">
    <source>
        <dbReference type="ARBA" id="ARBA00022676"/>
    </source>
</evidence>
<evidence type="ECO:0000259" key="8">
    <source>
        <dbReference type="Pfam" id="PF00534"/>
    </source>
</evidence>
<dbReference type="InterPro" id="IPR001296">
    <property type="entry name" value="Glyco_trans_1"/>
</dbReference>
<dbReference type="AlphaFoldDB" id="A0A078MQX4"/>
<comment type="similarity">
    <text evidence="1">Belongs to the glycosyltransferase group 1 family. MshA subfamily.</text>
</comment>
<dbReference type="Pfam" id="PF00534">
    <property type="entry name" value="Glycos_transf_1"/>
    <property type="match status" value="1"/>
</dbReference>
<protein>
    <recommendedName>
        <fullName evidence="7">D-inositol-3-phosphate glycosyltransferase</fullName>
        <ecNumber evidence="7">2.4.1.250</ecNumber>
    </recommendedName>
</protein>
<keyword evidence="5" id="KW-0460">Magnesium</keyword>
<dbReference type="NCBIfam" id="TIGR03449">
    <property type="entry name" value="mycothiol_MshA"/>
    <property type="match status" value="1"/>
</dbReference>
<dbReference type="GO" id="GO:0102710">
    <property type="term" value="F:D-inositol-3-phosphate glycosyltransferase activity"/>
    <property type="evidence" value="ECO:0007669"/>
    <property type="project" value="UniProtKB-EC"/>
</dbReference>
<reference evidence="10" key="1">
    <citation type="submission" date="2014-07" db="EMBL/GenBank/DDBJ databases">
        <authorList>
            <person name="Urmite Genomes Urmite Genomes"/>
        </authorList>
    </citation>
    <scope>NUCLEOTIDE SEQUENCE</scope>
    <source>
        <strain evidence="10">11W110_air</strain>
    </source>
</reference>
<dbReference type="PANTHER" id="PTHR45947">
    <property type="entry name" value="SULFOQUINOVOSYL TRANSFERASE SQD2"/>
    <property type="match status" value="1"/>
</dbReference>
<gene>
    <name evidence="10" type="primary">mshA_1</name>
    <name evidence="10" type="ORF">BN1051_00548</name>
</gene>
<dbReference type="GO" id="GO:0008375">
    <property type="term" value="F:acetylglucosaminyltransferase activity"/>
    <property type="evidence" value="ECO:0007669"/>
    <property type="project" value="InterPro"/>
</dbReference>
<dbReference type="PANTHER" id="PTHR45947:SF3">
    <property type="entry name" value="SULFOQUINOVOSYL TRANSFERASE SQD2"/>
    <property type="match status" value="1"/>
</dbReference>
<evidence type="ECO:0000259" key="9">
    <source>
        <dbReference type="Pfam" id="PF13579"/>
    </source>
</evidence>
<name>A0A078MQX4_9MICC</name>
<keyword evidence="2" id="KW-0328">Glycosyltransferase</keyword>
<evidence type="ECO:0000256" key="5">
    <source>
        <dbReference type="ARBA" id="ARBA00022842"/>
    </source>
</evidence>
<dbReference type="InterPro" id="IPR028098">
    <property type="entry name" value="Glyco_trans_4-like_N"/>
</dbReference>
<organism evidence="10">
    <name type="scientific">Arthrobacter saudimassiliensis</name>
    <dbReference type="NCBI Taxonomy" id="1461584"/>
    <lineage>
        <taxon>Bacteria</taxon>
        <taxon>Bacillati</taxon>
        <taxon>Actinomycetota</taxon>
        <taxon>Actinomycetes</taxon>
        <taxon>Micrococcales</taxon>
        <taxon>Micrococcaceae</taxon>
        <taxon>Arthrobacter</taxon>
    </lineage>
</organism>
<dbReference type="SUPFAM" id="SSF53756">
    <property type="entry name" value="UDP-Glycosyltransferase/glycogen phosphorylase"/>
    <property type="match status" value="1"/>
</dbReference>
<evidence type="ECO:0000256" key="6">
    <source>
        <dbReference type="ARBA" id="ARBA00048131"/>
    </source>
</evidence>
<sequence>MLSLHTSPLEQPGSGDAGGMNVYVRSAALELARSGIDVDIYTRASSPSQPDTVRLGPGVVVRHVVAGPLRRVAKEDLPRLSGELAHGVCEAGAGQAYDLLHSHYWISGIAGLDVARAWGLPLVHTMHTMAQVKNQRLQPGEHPEPPVRIHGEQQVVDGAARLIANTATEAAELRDLYGADPRLVDVVAPGVDLRLFHPHGRATSRAALRMPPETFHVVFAGRIQRLKGPHVLLHAAADLVRRRPDIPLAISVIGAGSGAQLLDLKPMVSALGLERRVTLHEPVQAAALAGWFRSADVVAVPSFSESFGLVALEAQACGTPVAAANVGGLPEALGNGRSGVLVDGHAPEAWSRALERLHDDPAGRTALGAAAAARAQNFGWQHTAALTGRSYEAAVAQHHAFSLPH</sequence>
<evidence type="ECO:0000256" key="7">
    <source>
        <dbReference type="NCBIfam" id="TIGR03449"/>
    </source>
</evidence>
<comment type="catalytic activity">
    <reaction evidence="6">
        <text>1D-myo-inositol 3-phosphate + UDP-N-acetyl-alpha-D-glucosamine = 1D-myo-inositol 2-acetamido-2-deoxy-alpha-D-glucopyranoside 3-phosphate + UDP + H(+)</text>
        <dbReference type="Rhea" id="RHEA:26188"/>
        <dbReference type="ChEBI" id="CHEBI:15378"/>
        <dbReference type="ChEBI" id="CHEBI:57705"/>
        <dbReference type="ChEBI" id="CHEBI:58223"/>
        <dbReference type="ChEBI" id="CHEBI:58401"/>
        <dbReference type="ChEBI" id="CHEBI:58892"/>
        <dbReference type="EC" id="2.4.1.250"/>
    </reaction>
</comment>
<evidence type="ECO:0000256" key="1">
    <source>
        <dbReference type="ARBA" id="ARBA00008449"/>
    </source>
</evidence>
<dbReference type="PATRIC" id="fig|1461584.3.peg.538"/>
<dbReference type="InterPro" id="IPR050194">
    <property type="entry name" value="Glycosyltransferase_grp1"/>
</dbReference>
<keyword evidence="4" id="KW-0479">Metal-binding</keyword>
<dbReference type="Pfam" id="PF13579">
    <property type="entry name" value="Glyco_trans_4_4"/>
    <property type="match status" value="1"/>
</dbReference>
<evidence type="ECO:0000256" key="3">
    <source>
        <dbReference type="ARBA" id="ARBA00022679"/>
    </source>
</evidence>
<accession>A0A078MQX4</accession>